<keyword evidence="2" id="KW-1185">Reference proteome</keyword>
<accession>A0ABS8VAC9</accession>
<name>A0ABS8VAC9_DATST</name>
<comment type="caution">
    <text evidence="1">The sequence shown here is derived from an EMBL/GenBank/DDBJ whole genome shotgun (WGS) entry which is preliminary data.</text>
</comment>
<evidence type="ECO:0000313" key="1">
    <source>
        <dbReference type="EMBL" id="MCD9643422.1"/>
    </source>
</evidence>
<feature type="non-terminal residue" evidence="1">
    <location>
        <position position="1"/>
    </location>
</feature>
<protein>
    <submittedName>
        <fullName evidence="1">Uncharacterized protein</fullName>
    </submittedName>
</protein>
<proteinExistence type="predicted"/>
<gene>
    <name evidence="1" type="ORF">HAX54_030888</name>
</gene>
<dbReference type="EMBL" id="JACEIK010003882">
    <property type="protein sequence ID" value="MCD9643422.1"/>
    <property type="molecule type" value="Genomic_DNA"/>
</dbReference>
<reference evidence="1 2" key="1">
    <citation type="journal article" date="2021" name="BMC Genomics">
        <title>Datura genome reveals duplications of psychoactive alkaloid biosynthetic genes and high mutation rate following tissue culture.</title>
        <authorList>
            <person name="Rajewski A."/>
            <person name="Carter-House D."/>
            <person name="Stajich J."/>
            <person name="Litt A."/>
        </authorList>
    </citation>
    <scope>NUCLEOTIDE SEQUENCE [LARGE SCALE GENOMIC DNA]</scope>
    <source>
        <strain evidence="1">AR-01</strain>
    </source>
</reference>
<evidence type="ECO:0000313" key="2">
    <source>
        <dbReference type="Proteomes" id="UP000823775"/>
    </source>
</evidence>
<sequence length="104" mass="11726">IPTTTLPLSFFLLHHLHVEDLFSLIPSPVTSLLFSLVYSLPRPSCRPVPSPPKSTGSSTALHILSPFSWLLKATEAYTLKSESRWDFLSSLCTFVFLNQFEFEP</sequence>
<organism evidence="1 2">
    <name type="scientific">Datura stramonium</name>
    <name type="common">Jimsonweed</name>
    <name type="synonym">Common thornapple</name>
    <dbReference type="NCBI Taxonomy" id="4076"/>
    <lineage>
        <taxon>Eukaryota</taxon>
        <taxon>Viridiplantae</taxon>
        <taxon>Streptophyta</taxon>
        <taxon>Embryophyta</taxon>
        <taxon>Tracheophyta</taxon>
        <taxon>Spermatophyta</taxon>
        <taxon>Magnoliopsida</taxon>
        <taxon>eudicotyledons</taxon>
        <taxon>Gunneridae</taxon>
        <taxon>Pentapetalae</taxon>
        <taxon>asterids</taxon>
        <taxon>lamiids</taxon>
        <taxon>Solanales</taxon>
        <taxon>Solanaceae</taxon>
        <taxon>Solanoideae</taxon>
        <taxon>Datureae</taxon>
        <taxon>Datura</taxon>
    </lineage>
</organism>
<dbReference type="Proteomes" id="UP000823775">
    <property type="component" value="Unassembled WGS sequence"/>
</dbReference>